<comment type="subcellular location">
    <subcellularLocation>
        <location evidence="1">Cell outer membrane</location>
    </subcellularLocation>
</comment>
<gene>
    <name evidence="7" type="ORF">E9531_17055</name>
</gene>
<dbReference type="PROSITE" id="PS51123">
    <property type="entry name" value="OMPA_2"/>
    <property type="match status" value="1"/>
</dbReference>
<dbReference type="Pfam" id="PF00691">
    <property type="entry name" value="OmpA"/>
    <property type="match status" value="1"/>
</dbReference>
<evidence type="ECO:0000256" key="2">
    <source>
        <dbReference type="ARBA" id="ARBA00023136"/>
    </source>
</evidence>
<dbReference type="PANTHER" id="PTHR30329">
    <property type="entry name" value="STATOR ELEMENT OF FLAGELLAR MOTOR COMPLEX"/>
    <property type="match status" value="1"/>
</dbReference>
<evidence type="ECO:0000256" key="1">
    <source>
        <dbReference type="ARBA" id="ARBA00004442"/>
    </source>
</evidence>
<dbReference type="InterPro" id="IPR036737">
    <property type="entry name" value="OmpA-like_sf"/>
</dbReference>
<sequence length="403" mass="43577">MNLKHSRAIRLPSMPSLLSTPPSSWLTLSPLALAATLLTACASSTGYDQIYQPPKYWDTPAAVPAPVAANAPNRTAVLSADVRYGWQPRYVTDHHIAALTNDIMQANAHGQLANTYEWAKARCMVNLAAYTYRETRTDGVTEYLYGTAGLYAHAANTGQTVALSTPQIPGYVRYNQNLWNELKRMEDSEGARCALPALACGSVALLGADYEFNQGYGQHYKHGQMMLDDYRSFANAAQSQIKACATPAAPPPPPVPQEPVMYTASAQALFAFDKSDLGSLRPDGKSVLDNIVRDIQGRFLTVQAIEIVGHTDRLGAEKYNQKLSRDRAVNVGTYVFQNLKDRFGNAEVTARGVASGSPVAQCPGKASNAVIACLAPNRRVEIKVTGQVLPFSQAPSIEGVSVQ</sequence>
<dbReference type="EMBL" id="STFG01000041">
    <property type="protein sequence ID" value="THT95546.1"/>
    <property type="molecule type" value="Genomic_DNA"/>
</dbReference>
<proteinExistence type="predicted"/>
<dbReference type="InterPro" id="IPR050330">
    <property type="entry name" value="Bact_OuterMem_StrucFunc"/>
</dbReference>
<dbReference type="AlphaFoldDB" id="A0A4S8EMP9"/>
<evidence type="ECO:0000256" key="3">
    <source>
        <dbReference type="ARBA" id="ARBA00023237"/>
    </source>
</evidence>
<dbReference type="Gene3D" id="3.30.1330.60">
    <property type="entry name" value="OmpA-like domain"/>
    <property type="match status" value="1"/>
</dbReference>
<dbReference type="CDD" id="cd07185">
    <property type="entry name" value="OmpA_C-like"/>
    <property type="match status" value="1"/>
</dbReference>
<evidence type="ECO:0000256" key="5">
    <source>
        <dbReference type="SAM" id="SignalP"/>
    </source>
</evidence>
<evidence type="ECO:0000313" key="7">
    <source>
        <dbReference type="EMBL" id="THT95546.1"/>
    </source>
</evidence>
<keyword evidence="2 4" id="KW-0472">Membrane</keyword>
<dbReference type="GO" id="GO:0009279">
    <property type="term" value="C:cell outer membrane"/>
    <property type="evidence" value="ECO:0007669"/>
    <property type="project" value="UniProtKB-SubCell"/>
</dbReference>
<dbReference type="PANTHER" id="PTHR30329:SF21">
    <property type="entry name" value="LIPOPROTEIN YIAD-RELATED"/>
    <property type="match status" value="1"/>
</dbReference>
<feature type="chain" id="PRO_5020452386" evidence="5">
    <location>
        <begin position="35"/>
        <end position="403"/>
    </location>
</feature>
<accession>A0A4S8EMP9</accession>
<keyword evidence="5" id="KW-0732">Signal</keyword>
<name>A0A4S8EMP9_9BURK</name>
<keyword evidence="3" id="KW-0998">Cell outer membrane</keyword>
<reference evidence="7 8" key="1">
    <citation type="journal article" date="2015" name="Antonie Van Leeuwenhoek">
        <title>Lampropedia puyangensis sp. nov., isolated from symptomatic bark of Populus ? euramericana canker and emended description of Lampropedia hyalina (Ehrenberg 1832) Lee et al. 2004.</title>
        <authorList>
            <person name="Li Y."/>
            <person name="Wang T."/>
            <person name="Piao C.G."/>
            <person name="Wang L.F."/>
            <person name="Tian G.Z."/>
            <person name="Zhu T.H."/>
            <person name="Guo M.W."/>
        </authorList>
    </citation>
    <scope>NUCLEOTIDE SEQUENCE [LARGE SCALE GENOMIC DNA]</scope>
    <source>
        <strain evidence="7 8">2-bin</strain>
    </source>
</reference>
<feature type="domain" description="OmpA-like" evidence="6">
    <location>
        <begin position="257"/>
        <end position="388"/>
    </location>
</feature>
<evidence type="ECO:0000259" key="6">
    <source>
        <dbReference type="PROSITE" id="PS51123"/>
    </source>
</evidence>
<dbReference type="Proteomes" id="UP000308917">
    <property type="component" value="Unassembled WGS sequence"/>
</dbReference>
<comment type="caution">
    <text evidence="7">The sequence shown here is derived from an EMBL/GenBank/DDBJ whole genome shotgun (WGS) entry which is preliminary data.</text>
</comment>
<dbReference type="InterPro" id="IPR006664">
    <property type="entry name" value="OMP_bac"/>
</dbReference>
<evidence type="ECO:0000256" key="4">
    <source>
        <dbReference type="PROSITE-ProRule" id="PRU00473"/>
    </source>
</evidence>
<dbReference type="InterPro" id="IPR006665">
    <property type="entry name" value="OmpA-like"/>
</dbReference>
<dbReference type="PRINTS" id="PR01021">
    <property type="entry name" value="OMPADOMAIN"/>
</dbReference>
<organism evidence="7 8">
    <name type="scientific">Lampropedia puyangensis</name>
    <dbReference type="NCBI Taxonomy" id="1330072"/>
    <lineage>
        <taxon>Bacteria</taxon>
        <taxon>Pseudomonadati</taxon>
        <taxon>Pseudomonadota</taxon>
        <taxon>Betaproteobacteria</taxon>
        <taxon>Burkholderiales</taxon>
        <taxon>Comamonadaceae</taxon>
        <taxon>Lampropedia</taxon>
    </lineage>
</organism>
<keyword evidence="8" id="KW-1185">Reference proteome</keyword>
<dbReference type="SUPFAM" id="SSF103088">
    <property type="entry name" value="OmpA-like"/>
    <property type="match status" value="1"/>
</dbReference>
<evidence type="ECO:0000313" key="8">
    <source>
        <dbReference type="Proteomes" id="UP000308917"/>
    </source>
</evidence>
<protein>
    <submittedName>
        <fullName evidence="7">OmpA family protein</fullName>
    </submittedName>
</protein>
<feature type="signal peptide" evidence="5">
    <location>
        <begin position="1"/>
        <end position="34"/>
    </location>
</feature>